<proteinExistence type="predicted"/>
<dbReference type="Proteomes" id="UP000631653">
    <property type="component" value="Unassembled WGS sequence"/>
</dbReference>
<gene>
    <name evidence="2" type="ORF">GOB81_13845</name>
</gene>
<keyword evidence="3" id="KW-1185">Reference proteome</keyword>
<evidence type="ECO:0000256" key="1">
    <source>
        <dbReference type="SAM" id="Phobius"/>
    </source>
</evidence>
<protein>
    <submittedName>
        <fullName evidence="2">Flp family type IVb pilin</fullName>
    </submittedName>
</protein>
<reference evidence="2 3" key="1">
    <citation type="journal article" date="2020" name="Int. J. Syst. Evol. Microbiol.">
        <title>Novel acetic acid bacteria from cider fermentations: Acetobacter conturbans sp. nov. and Acetobacter fallax sp. nov.</title>
        <authorList>
            <person name="Sombolestani A.S."/>
            <person name="Cleenwerck I."/>
            <person name="Cnockaert M."/>
            <person name="Borremans W."/>
            <person name="Wieme A.D."/>
            <person name="De Vuyst L."/>
            <person name="Vandamme P."/>
        </authorList>
    </citation>
    <scope>NUCLEOTIDE SEQUENCE [LARGE SCALE GENOMIC DNA]</scope>
    <source>
        <strain evidence="2 3">LMG 1627</strain>
    </source>
</reference>
<organism evidence="2 3">
    <name type="scientific">Acetobacter conturbans</name>
    <dbReference type="NCBI Taxonomy" id="1737472"/>
    <lineage>
        <taxon>Bacteria</taxon>
        <taxon>Pseudomonadati</taxon>
        <taxon>Pseudomonadota</taxon>
        <taxon>Alphaproteobacteria</taxon>
        <taxon>Acetobacterales</taxon>
        <taxon>Acetobacteraceae</taxon>
        <taxon>Acetobacter</taxon>
    </lineage>
</organism>
<keyword evidence="1" id="KW-1133">Transmembrane helix</keyword>
<dbReference type="InterPro" id="IPR007047">
    <property type="entry name" value="Flp_Fap"/>
</dbReference>
<sequence length="75" mass="7895">MQYFLIQKIAESRAINRMRALLADREGVTAIEYALIAGLIAVASFTAMKALGGSLQTLFSSISTTLNSAPTATGS</sequence>
<evidence type="ECO:0000313" key="2">
    <source>
        <dbReference type="EMBL" id="NHN89694.1"/>
    </source>
</evidence>
<keyword evidence="1" id="KW-0472">Membrane</keyword>
<comment type="caution">
    <text evidence="2">The sequence shown here is derived from an EMBL/GenBank/DDBJ whole genome shotgun (WGS) entry which is preliminary data.</text>
</comment>
<name>A0ABX0K8H6_9PROT</name>
<dbReference type="Pfam" id="PF04964">
    <property type="entry name" value="Flp_Fap"/>
    <property type="match status" value="1"/>
</dbReference>
<keyword evidence="1" id="KW-0812">Transmembrane</keyword>
<evidence type="ECO:0000313" key="3">
    <source>
        <dbReference type="Proteomes" id="UP000631653"/>
    </source>
</evidence>
<dbReference type="EMBL" id="WOSY01000016">
    <property type="protein sequence ID" value="NHN89694.1"/>
    <property type="molecule type" value="Genomic_DNA"/>
</dbReference>
<dbReference type="RefSeq" id="WP_173571021.1">
    <property type="nucleotide sequence ID" value="NZ_WOSY01000016.1"/>
</dbReference>
<feature type="transmembrane region" description="Helical" evidence="1">
    <location>
        <begin position="30"/>
        <end position="51"/>
    </location>
</feature>
<accession>A0ABX0K8H6</accession>